<evidence type="ECO:0000313" key="9">
    <source>
        <dbReference type="EMBL" id="CAH2353929.1"/>
    </source>
</evidence>
<dbReference type="OrthoDB" id="515401at2759"/>
<feature type="compositionally biased region" description="Low complexity" evidence="7">
    <location>
        <begin position="186"/>
        <end position="197"/>
    </location>
</feature>
<feature type="compositionally biased region" description="Polar residues" evidence="7">
    <location>
        <begin position="318"/>
        <end position="333"/>
    </location>
</feature>
<comment type="caution">
    <text evidence="9">The sequence shown here is derived from an EMBL/GenBank/DDBJ whole genome shotgun (WGS) entry which is preliminary data.</text>
</comment>
<dbReference type="AlphaFoldDB" id="A0A9P0QS53"/>
<dbReference type="GO" id="GO:0045944">
    <property type="term" value="P:positive regulation of transcription by RNA polymerase II"/>
    <property type="evidence" value="ECO:0007669"/>
    <property type="project" value="TreeGrafter"/>
</dbReference>
<evidence type="ECO:0000256" key="6">
    <source>
        <dbReference type="PROSITE-ProRule" id="PRU00094"/>
    </source>
</evidence>
<feature type="compositionally biased region" description="Low complexity" evidence="7">
    <location>
        <begin position="608"/>
        <end position="618"/>
    </location>
</feature>
<sequence>MMQARDELDSAPSILELFSSAKKLLRLQTRVENRQLRKENSKTQKSHNDSEETTSTSMNALDLLSPVSLDDLKNNNKLGITKSVTNSSTTTANANSSVKAYVTPTSMNDDSPPGSNSSNNSRNNSDTPNTSASWSSQNQLKIPQKNTPTSSNTTNNNEYNDSITKLKEEPTSQNQTKSNLTTSILQEQQQQQRQQQQHFNPRSIDSPRSNSDTASTISGPSSGTLGNSAAGESSTPTECHNCHTLKTPLWRKDPEGNTLCNACGLFQKLHGTTRPLSLKTDIIKKRNSRRLPSNTKITPGSVGNNSPGGAFSSRSRKNSFQDFSTSLPNRNPYNYPNGIPISSSSSSSYYAQNALYMNNASSLNSPARINNSVGSNNINMNNNPNFNSNSNSNSNTNNNSVGSRYKNVLILPKPQGGVSTPTSSAQSPQNISQAPTPRSIAMKGIPIPNEHHELGDPTLSISPFTNGTSTDNNKRKKVETDFCEPSSFTRRTPSQVSLSSYSKRGSTTSFQSMSLSRRTSNANFSNLQRKNSVLGNMNQGTPPTNSLTPTNIGLLNQRFSSQTGGYFESNGARNGAHTPGSERSSFYEGSHFSTNFNDEIYDSQLKGNNSNNNNNIDNAARSSGMNDDEMVTDDFFKNYTSLQNDVDERDFAEPGQKFEISIPASKAVSSLTTGLKEEKNHYNGGTGISGANQRGEVDQDLDWLKFEI</sequence>
<feature type="compositionally biased region" description="Polar residues" evidence="7">
    <location>
        <begin position="417"/>
        <end position="436"/>
    </location>
</feature>
<dbReference type="GO" id="GO:0005634">
    <property type="term" value="C:nucleus"/>
    <property type="evidence" value="ECO:0007669"/>
    <property type="project" value="UniProtKB-SubCell"/>
</dbReference>
<dbReference type="PANTHER" id="PTHR10071:SF281">
    <property type="entry name" value="BOX A-BINDING FACTOR-RELATED"/>
    <property type="match status" value="1"/>
</dbReference>
<feature type="region of interest" description="Disordered" evidence="7">
    <location>
        <begin position="285"/>
        <end position="333"/>
    </location>
</feature>
<proteinExistence type="predicted"/>
<dbReference type="InterPro" id="IPR039355">
    <property type="entry name" value="Transcription_factor_GATA"/>
</dbReference>
<evidence type="ECO:0000256" key="7">
    <source>
        <dbReference type="SAM" id="MobiDB-lite"/>
    </source>
</evidence>
<reference evidence="9" key="1">
    <citation type="submission" date="2022-03" db="EMBL/GenBank/DDBJ databases">
        <authorList>
            <person name="Legras J.-L."/>
            <person name="Devillers H."/>
            <person name="Grondin C."/>
        </authorList>
    </citation>
    <scope>NUCLEOTIDE SEQUENCE</scope>
    <source>
        <strain evidence="9">CLIB 1423</strain>
    </source>
</reference>
<keyword evidence="5" id="KW-0539">Nucleus</keyword>
<keyword evidence="4" id="KW-0862">Zinc</keyword>
<feature type="region of interest" description="Disordered" evidence="7">
    <location>
        <begin position="102"/>
        <end position="239"/>
    </location>
</feature>
<feature type="compositionally biased region" description="Polar residues" evidence="7">
    <location>
        <begin position="459"/>
        <end position="471"/>
    </location>
</feature>
<dbReference type="Gene3D" id="3.30.50.10">
    <property type="entry name" value="Erythroid Transcription Factor GATA-1, subunit A"/>
    <property type="match status" value="1"/>
</dbReference>
<evidence type="ECO:0000313" key="10">
    <source>
        <dbReference type="Proteomes" id="UP000837801"/>
    </source>
</evidence>
<feature type="compositionally biased region" description="Low complexity" evidence="7">
    <location>
        <begin position="374"/>
        <end position="400"/>
    </location>
</feature>
<dbReference type="EMBL" id="CAKXYY010000013">
    <property type="protein sequence ID" value="CAH2353929.1"/>
    <property type="molecule type" value="Genomic_DNA"/>
</dbReference>
<feature type="region of interest" description="Disordered" evidence="7">
    <location>
        <begin position="561"/>
        <end position="589"/>
    </location>
</feature>
<evidence type="ECO:0000256" key="2">
    <source>
        <dbReference type="ARBA" id="ARBA00022723"/>
    </source>
</evidence>
<organism evidence="9 10">
    <name type="scientific">[Candida] railenensis</name>
    <dbReference type="NCBI Taxonomy" id="45579"/>
    <lineage>
        <taxon>Eukaryota</taxon>
        <taxon>Fungi</taxon>
        <taxon>Dikarya</taxon>
        <taxon>Ascomycota</taxon>
        <taxon>Saccharomycotina</taxon>
        <taxon>Pichiomycetes</taxon>
        <taxon>Debaryomycetaceae</taxon>
        <taxon>Kurtzmaniella</taxon>
    </lineage>
</organism>
<dbReference type="SUPFAM" id="SSF57716">
    <property type="entry name" value="Glucocorticoid receptor-like (DNA-binding domain)"/>
    <property type="match status" value="1"/>
</dbReference>
<evidence type="ECO:0000256" key="3">
    <source>
        <dbReference type="ARBA" id="ARBA00022771"/>
    </source>
</evidence>
<dbReference type="GO" id="GO:0000122">
    <property type="term" value="P:negative regulation of transcription by RNA polymerase II"/>
    <property type="evidence" value="ECO:0007669"/>
    <property type="project" value="TreeGrafter"/>
</dbReference>
<feature type="compositionally biased region" description="Polar residues" evidence="7">
    <location>
        <begin position="290"/>
        <end position="307"/>
    </location>
</feature>
<protein>
    <recommendedName>
        <fullName evidence="8">GATA-type domain-containing protein</fullName>
    </recommendedName>
</protein>
<feature type="compositionally biased region" description="Low complexity" evidence="7">
    <location>
        <begin position="146"/>
        <end position="157"/>
    </location>
</feature>
<accession>A0A9P0QS53</accession>
<feature type="compositionally biased region" description="Low complexity" evidence="7">
    <location>
        <begin position="108"/>
        <end position="131"/>
    </location>
</feature>
<dbReference type="Pfam" id="PF00320">
    <property type="entry name" value="GATA"/>
    <property type="match status" value="1"/>
</dbReference>
<feature type="region of interest" description="Disordered" evidence="7">
    <location>
        <begin position="602"/>
        <end position="627"/>
    </location>
</feature>
<dbReference type="PANTHER" id="PTHR10071">
    <property type="entry name" value="TRANSCRIPTION FACTOR GATA FAMILY MEMBER"/>
    <property type="match status" value="1"/>
</dbReference>
<keyword evidence="10" id="KW-1185">Reference proteome</keyword>
<feature type="compositionally biased region" description="Polar residues" evidence="7">
    <location>
        <begin position="486"/>
        <end position="526"/>
    </location>
</feature>
<keyword evidence="2" id="KW-0479">Metal-binding</keyword>
<dbReference type="PROSITE" id="PS50114">
    <property type="entry name" value="GATA_ZN_FINGER_2"/>
    <property type="match status" value="1"/>
</dbReference>
<dbReference type="InterPro" id="IPR013088">
    <property type="entry name" value="Znf_NHR/GATA"/>
</dbReference>
<keyword evidence="3 6" id="KW-0863">Zinc-finger</keyword>
<feature type="compositionally biased region" description="Polar residues" evidence="7">
    <location>
        <begin position="206"/>
        <end position="238"/>
    </location>
</feature>
<dbReference type="SMART" id="SM00401">
    <property type="entry name" value="ZnF_GATA"/>
    <property type="match status" value="1"/>
</dbReference>
<dbReference type="PROSITE" id="PS00344">
    <property type="entry name" value="GATA_ZN_FINGER_1"/>
    <property type="match status" value="1"/>
</dbReference>
<feature type="region of interest" description="Disordered" evidence="7">
    <location>
        <begin position="374"/>
        <end position="526"/>
    </location>
</feature>
<dbReference type="PRINTS" id="PR00619">
    <property type="entry name" value="GATAZNFINGER"/>
</dbReference>
<dbReference type="Proteomes" id="UP000837801">
    <property type="component" value="Unassembled WGS sequence"/>
</dbReference>
<feature type="compositionally biased region" description="Basic and acidic residues" evidence="7">
    <location>
        <begin position="32"/>
        <end position="50"/>
    </location>
</feature>
<feature type="compositionally biased region" description="Polar residues" evidence="7">
    <location>
        <begin position="171"/>
        <end position="185"/>
    </location>
</feature>
<name>A0A9P0QS53_9ASCO</name>
<evidence type="ECO:0000256" key="5">
    <source>
        <dbReference type="ARBA" id="ARBA00023242"/>
    </source>
</evidence>
<feature type="compositionally biased region" description="Polar residues" evidence="7">
    <location>
        <begin position="132"/>
        <end position="145"/>
    </location>
</feature>
<feature type="domain" description="GATA-type" evidence="8">
    <location>
        <begin position="233"/>
        <end position="286"/>
    </location>
</feature>
<dbReference type="GO" id="GO:0000978">
    <property type="term" value="F:RNA polymerase II cis-regulatory region sequence-specific DNA binding"/>
    <property type="evidence" value="ECO:0007669"/>
    <property type="project" value="TreeGrafter"/>
</dbReference>
<dbReference type="GO" id="GO:0008270">
    <property type="term" value="F:zinc ion binding"/>
    <property type="evidence" value="ECO:0007669"/>
    <property type="project" value="UniProtKB-KW"/>
</dbReference>
<evidence type="ECO:0000256" key="4">
    <source>
        <dbReference type="ARBA" id="ARBA00022833"/>
    </source>
</evidence>
<comment type="subcellular location">
    <subcellularLocation>
        <location evidence="1">Nucleus</location>
    </subcellularLocation>
</comment>
<dbReference type="FunFam" id="3.30.50.10:FF:000007">
    <property type="entry name" value="Nitrogen regulatory AreA, N-terminal"/>
    <property type="match status" value="1"/>
</dbReference>
<gene>
    <name evidence="9" type="ORF">CLIB1423_13S02102</name>
</gene>
<evidence type="ECO:0000259" key="8">
    <source>
        <dbReference type="PROSITE" id="PS50114"/>
    </source>
</evidence>
<feature type="region of interest" description="Disordered" evidence="7">
    <location>
        <begin position="32"/>
        <end position="60"/>
    </location>
</feature>
<evidence type="ECO:0000256" key="1">
    <source>
        <dbReference type="ARBA" id="ARBA00004123"/>
    </source>
</evidence>
<dbReference type="InterPro" id="IPR000679">
    <property type="entry name" value="Znf_GATA"/>
</dbReference>
<dbReference type="GO" id="GO:0000981">
    <property type="term" value="F:DNA-binding transcription factor activity, RNA polymerase II-specific"/>
    <property type="evidence" value="ECO:0007669"/>
    <property type="project" value="TreeGrafter"/>
</dbReference>
<dbReference type="CDD" id="cd00202">
    <property type="entry name" value="ZnF_GATA"/>
    <property type="match status" value="1"/>
</dbReference>